<proteinExistence type="inferred from homology"/>
<evidence type="ECO:0000256" key="9">
    <source>
        <dbReference type="ARBA" id="ARBA00022842"/>
    </source>
</evidence>
<dbReference type="InterPro" id="IPR017067">
    <property type="entry name" value="RNase_H1_euk"/>
</dbReference>
<keyword evidence="12" id="KW-1185">Reference proteome</keyword>
<organism evidence="13">
    <name type="scientific">Angiostrongylus costaricensis</name>
    <name type="common">Nematode worm</name>
    <dbReference type="NCBI Taxonomy" id="334426"/>
    <lineage>
        <taxon>Eukaryota</taxon>
        <taxon>Metazoa</taxon>
        <taxon>Ecdysozoa</taxon>
        <taxon>Nematoda</taxon>
        <taxon>Chromadorea</taxon>
        <taxon>Rhabditida</taxon>
        <taxon>Rhabditina</taxon>
        <taxon>Rhabditomorpha</taxon>
        <taxon>Strongyloidea</taxon>
        <taxon>Metastrongylidae</taxon>
        <taxon>Angiostrongylus</taxon>
    </lineage>
</organism>
<evidence type="ECO:0000313" key="12">
    <source>
        <dbReference type="Proteomes" id="UP000267027"/>
    </source>
</evidence>
<accession>A0A0R3Q0L0</accession>
<keyword evidence="5" id="KW-0540">Nuclease</keyword>
<evidence type="ECO:0000256" key="3">
    <source>
        <dbReference type="ARBA" id="ARBA00005300"/>
    </source>
</evidence>
<keyword evidence="6" id="KW-0479">Metal-binding</keyword>
<dbReference type="Gene3D" id="3.40.970.10">
    <property type="entry name" value="Ribonuclease H1, N-terminal domain"/>
    <property type="match status" value="1"/>
</dbReference>
<name>A0A0R3Q0L0_ANGCS</name>
<reference evidence="13" key="1">
    <citation type="submission" date="2017-02" db="UniProtKB">
        <authorList>
            <consortium name="WormBaseParasite"/>
        </authorList>
    </citation>
    <scope>IDENTIFICATION</scope>
</reference>
<dbReference type="AlphaFoldDB" id="A0A0R3Q0L0"/>
<dbReference type="EC" id="3.1.26.4" evidence="4"/>
<dbReference type="FunFam" id="3.40.970.10:FF:000001">
    <property type="entry name" value="Ribonuclease H1"/>
    <property type="match status" value="1"/>
</dbReference>
<keyword evidence="9" id="KW-0460">Magnesium</keyword>
<dbReference type="Proteomes" id="UP000267027">
    <property type="component" value="Unassembled WGS sequence"/>
</dbReference>
<evidence type="ECO:0000256" key="6">
    <source>
        <dbReference type="ARBA" id="ARBA00022723"/>
    </source>
</evidence>
<protein>
    <recommendedName>
        <fullName evidence="4">ribonuclease H</fullName>
        <ecNumber evidence="4">3.1.26.4</ecNumber>
    </recommendedName>
</protein>
<dbReference type="InterPro" id="IPR012337">
    <property type="entry name" value="RNaseH-like_sf"/>
</dbReference>
<dbReference type="GO" id="GO:0003676">
    <property type="term" value="F:nucleic acid binding"/>
    <property type="evidence" value="ECO:0007669"/>
    <property type="project" value="InterPro"/>
</dbReference>
<evidence type="ECO:0000256" key="4">
    <source>
        <dbReference type="ARBA" id="ARBA00012180"/>
    </source>
</evidence>
<comment type="catalytic activity">
    <reaction evidence="1">
        <text>Endonucleolytic cleavage to 5'-phosphomonoester.</text>
        <dbReference type="EC" id="3.1.26.4"/>
    </reaction>
</comment>
<sequence length="246" mass="27074">MAKNGFYAVAKGRNVGVYTTWAECRAEVSGYPSARYRKFGTESEALAFIANCQLGCKPLVSNVFETIKRNIKGAAVCYGLLFFTCGFYSNSEIWKDAVVVYTDGACPNNGRGTAKAGYGIYWGPGHEDNTYGCVHGAQTNNRGELLAVDIALKQAIRNKIPCIVVRTDSQLLIKSMDVYMEKWKKNSWKTSSGGEVKNQDLLRSIDASTRKLHVKFEYVPGHSGVSGNEAADEMARRGASMYRNNS</sequence>
<dbReference type="InterPro" id="IPR002156">
    <property type="entry name" value="RNaseH_domain"/>
</dbReference>
<reference evidence="11 12" key="2">
    <citation type="submission" date="2018-11" db="EMBL/GenBank/DDBJ databases">
        <authorList>
            <consortium name="Pathogen Informatics"/>
        </authorList>
    </citation>
    <scope>NUCLEOTIDE SEQUENCE [LARGE SCALE GENOMIC DNA]</scope>
    <source>
        <strain evidence="11 12">Costa Rica</strain>
    </source>
</reference>
<dbReference type="OMA" id="ELWYGLY"/>
<evidence type="ECO:0000256" key="7">
    <source>
        <dbReference type="ARBA" id="ARBA00022759"/>
    </source>
</evidence>
<evidence type="ECO:0000313" key="11">
    <source>
        <dbReference type="EMBL" id="VDM64053.1"/>
    </source>
</evidence>
<keyword evidence="7" id="KW-0255">Endonuclease</keyword>
<dbReference type="EMBL" id="UYYA01005054">
    <property type="protein sequence ID" value="VDM64053.1"/>
    <property type="molecule type" value="Genomic_DNA"/>
</dbReference>
<keyword evidence="8" id="KW-0378">Hydrolase</keyword>
<comment type="cofactor">
    <cofactor evidence="2">
        <name>Mg(2+)</name>
        <dbReference type="ChEBI" id="CHEBI:18420"/>
    </cofactor>
</comment>
<feature type="domain" description="RNase H type-1" evidence="10">
    <location>
        <begin position="94"/>
        <end position="240"/>
    </location>
</feature>
<evidence type="ECO:0000256" key="8">
    <source>
        <dbReference type="ARBA" id="ARBA00022801"/>
    </source>
</evidence>
<dbReference type="STRING" id="334426.A0A0R3Q0L0"/>
<dbReference type="GO" id="GO:0004523">
    <property type="term" value="F:RNA-DNA hybrid ribonuclease activity"/>
    <property type="evidence" value="ECO:0007669"/>
    <property type="project" value="UniProtKB-EC"/>
</dbReference>
<dbReference type="InterPro" id="IPR011320">
    <property type="entry name" value="RNase_H1_N"/>
</dbReference>
<dbReference type="PROSITE" id="PS50879">
    <property type="entry name" value="RNASE_H_1"/>
    <property type="match status" value="1"/>
</dbReference>
<dbReference type="OrthoDB" id="90239at2759"/>
<dbReference type="SUPFAM" id="SSF53098">
    <property type="entry name" value="Ribonuclease H-like"/>
    <property type="match status" value="1"/>
</dbReference>
<dbReference type="GO" id="GO:0000287">
    <property type="term" value="F:magnesium ion binding"/>
    <property type="evidence" value="ECO:0007669"/>
    <property type="project" value="InterPro"/>
</dbReference>
<dbReference type="WBParaSite" id="ACOC_0001246701-mRNA-1">
    <property type="protein sequence ID" value="ACOC_0001246701-mRNA-1"/>
    <property type="gene ID" value="ACOC_0001246701"/>
</dbReference>
<dbReference type="SUPFAM" id="SSF55658">
    <property type="entry name" value="L9 N-domain-like"/>
    <property type="match status" value="1"/>
</dbReference>
<evidence type="ECO:0000256" key="2">
    <source>
        <dbReference type="ARBA" id="ARBA00001946"/>
    </source>
</evidence>
<dbReference type="InterPro" id="IPR009027">
    <property type="entry name" value="Ribosomal_bL9/RNase_H1_N"/>
</dbReference>
<evidence type="ECO:0000313" key="13">
    <source>
        <dbReference type="WBParaSite" id="ACOC_0001246701-mRNA-1"/>
    </source>
</evidence>
<evidence type="ECO:0000256" key="1">
    <source>
        <dbReference type="ARBA" id="ARBA00000077"/>
    </source>
</evidence>
<evidence type="ECO:0000256" key="5">
    <source>
        <dbReference type="ARBA" id="ARBA00022722"/>
    </source>
</evidence>
<gene>
    <name evidence="11" type="ORF">ACOC_LOCUS12468</name>
</gene>
<dbReference type="PANTHER" id="PTHR10642:SF26">
    <property type="entry name" value="RIBONUCLEASE H1"/>
    <property type="match status" value="1"/>
</dbReference>
<dbReference type="GO" id="GO:0043137">
    <property type="term" value="P:DNA replication, removal of RNA primer"/>
    <property type="evidence" value="ECO:0007669"/>
    <property type="project" value="TreeGrafter"/>
</dbReference>
<dbReference type="CDD" id="cd09280">
    <property type="entry name" value="RNase_HI_eukaryote_like"/>
    <property type="match status" value="1"/>
</dbReference>
<dbReference type="Gene3D" id="3.30.420.10">
    <property type="entry name" value="Ribonuclease H-like superfamily/Ribonuclease H"/>
    <property type="match status" value="1"/>
</dbReference>
<dbReference type="InterPro" id="IPR036397">
    <property type="entry name" value="RNaseH_sf"/>
</dbReference>
<comment type="similarity">
    <text evidence="3">Belongs to the RNase H family.</text>
</comment>
<dbReference type="PIRSF" id="PIRSF036852">
    <property type="entry name" value="Ribonuclease_H1_euk"/>
    <property type="match status" value="1"/>
</dbReference>
<dbReference type="InterPro" id="IPR050092">
    <property type="entry name" value="RNase_H"/>
</dbReference>
<dbReference type="Pfam" id="PF01693">
    <property type="entry name" value="Cauli_VI"/>
    <property type="match status" value="1"/>
</dbReference>
<dbReference type="Pfam" id="PF00075">
    <property type="entry name" value="RNase_H"/>
    <property type="match status" value="1"/>
</dbReference>
<evidence type="ECO:0000259" key="10">
    <source>
        <dbReference type="PROSITE" id="PS50879"/>
    </source>
</evidence>
<dbReference type="PANTHER" id="PTHR10642">
    <property type="entry name" value="RIBONUCLEASE H1"/>
    <property type="match status" value="1"/>
</dbReference>
<dbReference type="InterPro" id="IPR037056">
    <property type="entry name" value="RNase_H1_N_sf"/>
</dbReference>